<dbReference type="Pfam" id="PF13465">
    <property type="entry name" value="zf-H2C2_2"/>
    <property type="match status" value="1"/>
</dbReference>
<dbReference type="PROSITE" id="PS50157">
    <property type="entry name" value="ZINC_FINGER_C2H2_2"/>
    <property type="match status" value="11"/>
</dbReference>
<name>A0ABC9XYD6_GRUJA</name>
<dbReference type="FunFam" id="3.30.160.60:FF:000295">
    <property type="entry name" value="zinc finger protein 19"/>
    <property type="match status" value="1"/>
</dbReference>
<keyword evidence="7" id="KW-0805">Transcription regulation</keyword>
<keyword evidence="5 11" id="KW-0863">Zinc-finger</keyword>
<dbReference type="SMART" id="SM00355">
    <property type="entry name" value="ZnF_C2H2"/>
    <property type="match status" value="11"/>
</dbReference>
<dbReference type="SUPFAM" id="SSF57667">
    <property type="entry name" value="beta-beta-alpha zinc fingers"/>
    <property type="match status" value="6"/>
</dbReference>
<keyword evidence="6" id="KW-0862">Zinc</keyword>
<dbReference type="Pfam" id="PF00096">
    <property type="entry name" value="zf-C2H2"/>
    <property type="match status" value="7"/>
</dbReference>
<evidence type="ECO:0000313" key="14">
    <source>
        <dbReference type="EMBL" id="GAB0201552.1"/>
    </source>
</evidence>
<feature type="domain" description="C2H2-type" evidence="13">
    <location>
        <begin position="191"/>
        <end position="218"/>
    </location>
</feature>
<dbReference type="AlphaFoldDB" id="A0ABC9XYD6"/>
<dbReference type="FunFam" id="3.30.160.60:FF:001270">
    <property type="entry name" value="zinc finger protein 583 isoform X1"/>
    <property type="match status" value="1"/>
</dbReference>
<dbReference type="FunFam" id="3.30.160.60:FF:000688">
    <property type="entry name" value="zinc finger protein 197 isoform X1"/>
    <property type="match status" value="1"/>
</dbReference>
<evidence type="ECO:0000256" key="5">
    <source>
        <dbReference type="ARBA" id="ARBA00022771"/>
    </source>
</evidence>
<feature type="domain" description="C2H2-type" evidence="13">
    <location>
        <begin position="494"/>
        <end position="521"/>
    </location>
</feature>
<evidence type="ECO:0000256" key="6">
    <source>
        <dbReference type="ARBA" id="ARBA00022833"/>
    </source>
</evidence>
<dbReference type="GO" id="GO:0006355">
    <property type="term" value="P:regulation of DNA-templated transcription"/>
    <property type="evidence" value="ECO:0007669"/>
    <property type="project" value="UniProtKB-ARBA"/>
</dbReference>
<dbReference type="FunFam" id="3.30.160.60:FF:002343">
    <property type="entry name" value="Zinc finger protein 33A"/>
    <property type="match status" value="2"/>
</dbReference>
<dbReference type="Proteomes" id="UP001623348">
    <property type="component" value="Unassembled WGS sequence"/>
</dbReference>
<evidence type="ECO:0000256" key="8">
    <source>
        <dbReference type="ARBA" id="ARBA00023125"/>
    </source>
</evidence>
<feature type="domain" description="C2H2-type" evidence="13">
    <location>
        <begin position="438"/>
        <end position="465"/>
    </location>
</feature>
<comment type="similarity">
    <text evidence="2">Belongs to the krueppel C2H2-type zinc-finger protein family.</text>
</comment>
<feature type="domain" description="C2H2-type" evidence="13">
    <location>
        <begin position="382"/>
        <end position="409"/>
    </location>
</feature>
<accession>A0ABC9XYD6</accession>
<gene>
    <name evidence="14" type="ORF">GRJ2_002620800</name>
</gene>
<feature type="compositionally biased region" description="Basic and acidic residues" evidence="12">
    <location>
        <begin position="316"/>
        <end position="327"/>
    </location>
</feature>
<dbReference type="PANTHER" id="PTHR23226">
    <property type="entry name" value="ZINC FINGER AND SCAN DOMAIN-CONTAINING"/>
    <property type="match status" value="1"/>
</dbReference>
<proteinExistence type="inferred from homology"/>
<dbReference type="FunFam" id="3.30.160.60:FF:000862">
    <property type="entry name" value="zinc finger protein 697"/>
    <property type="match status" value="1"/>
</dbReference>
<feature type="domain" description="C2H2-type" evidence="13">
    <location>
        <begin position="247"/>
        <end position="274"/>
    </location>
</feature>
<feature type="domain" description="C2H2-type" evidence="13">
    <location>
        <begin position="466"/>
        <end position="493"/>
    </location>
</feature>
<evidence type="ECO:0000256" key="3">
    <source>
        <dbReference type="ARBA" id="ARBA00022723"/>
    </source>
</evidence>
<dbReference type="GO" id="GO:0003677">
    <property type="term" value="F:DNA binding"/>
    <property type="evidence" value="ECO:0007669"/>
    <property type="project" value="UniProtKB-KW"/>
</dbReference>
<dbReference type="InterPro" id="IPR036236">
    <property type="entry name" value="Znf_C2H2_sf"/>
</dbReference>
<sequence length="535" mass="61613">MGQDFRKSFGRSSNLIRHYVGERPYRCLNCGKGFTMSSMLIEYQETHMEEAPYKFSVCRKSYKELRSHQKHHVEQKLLERAGIPVQLLEWVEVLLEGLQQLGSTILAGDGTDSEKKEPQPMEEHRMMPEGPREEPQSPKVDMDHDVQHQPDDKQGSQVPRKPRKCSFKGTYAEDLQEDATQPRSSSRGKVYKCVDCKKIFTWGSSLTRHRRIHTGEKPFKCLDCGKSFTQSVVLLRHWRTHTKEKPFLCTTCGKRFSWRSDLITHQRIHTGERPYACSHCEKTFRKRSHLMRHQQVLHDAGTESTQLEPGQPPQVLEEKLESKKEQTPMRQGGGMKDTHTATSKPMARAKQKTHKCPECGKTFCWRNSLRRHQRNHTGERPYKCPDCGKTFNDFSNLVSHHRIHKGERPYECPECGECFTQNSSLSRHRRTHTGEKPFSCSDCGKSFTQKQKLILHQRIHTGEMPYSCQQCQKTFRTSSHLATHQQIHTQENSHACLICGKSFSVGAECVLHQRTHLEEVPVGQGASPAGDVTRN</sequence>
<dbReference type="InterPro" id="IPR013087">
    <property type="entry name" value="Znf_C2H2_type"/>
</dbReference>
<evidence type="ECO:0000256" key="7">
    <source>
        <dbReference type="ARBA" id="ARBA00023015"/>
    </source>
</evidence>
<feature type="region of interest" description="Disordered" evidence="12">
    <location>
        <begin position="105"/>
        <end position="164"/>
    </location>
</feature>
<feature type="domain" description="C2H2-type" evidence="13">
    <location>
        <begin position="219"/>
        <end position="246"/>
    </location>
</feature>
<dbReference type="Gene3D" id="3.30.160.60">
    <property type="entry name" value="Classic Zinc Finger"/>
    <property type="match status" value="11"/>
</dbReference>
<feature type="region of interest" description="Disordered" evidence="12">
    <location>
        <begin position="299"/>
        <end position="351"/>
    </location>
</feature>
<dbReference type="FunFam" id="3.30.160.60:FF:000003">
    <property type="entry name" value="Zinc finger protein 3 homolog"/>
    <property type="match status" value="1"/>
</dbReference>
<evidence type="ECO:0000256" key="9">
    <source>
        <dbReference type="ARBA" id="ARBA00023163"/>
    </source>
</evidence>
<keyword evidence="8" id="KW-0238">DNA-binding</keyword>
<feature type="domain" description="C2H2-type" evidence="13">
    <location>
        <begin position="410"/>
        <end position="437"/>
    </location>
</feature>
<keyword evidence="9" id="KW-0804">Transcription</keyword>
<evidence type="ECO:0000259" key="13">
    <source>
        <dbReference type="PROSITE" id="PS50157"/>
    </source>
</evidence>
<dbReference type="GO" id="GO:0005634">
    <property type="term" value="C:nucleus"/>
    <property type="evidence" value="ECO:0007669"/>
    <property type="project" value="UniProtKB-SubCell"/>
</dbReference>
<keyword evidence="4" id="KW-0677">Repeat</keyword>
<dbReference type="FunFam" id="3.30.160.60:FF:000238">
    <property type="entry name" value="Zinc finger protein 485"/>
    <property type="match status" value="1"/>
</dbReference>
<feature type="domain" description="C2H2-type" evidence="13">
    <location>
        <begin position="354"/>
        <end position="381"/>
    </location>
</feature>
<comment type="subcellular location">
    <subcellularLocation>
        <location evidence="1">Nucleus</location>
    </subcellularLocation>
</comment>
<dbReference type="FunFam" id="3.30.160.60:FF:000522">
    <property type="entry name" value="zinc finger protein 285"/>
    <property type="match status" value="1"/>
</dbReference>
<dbReference type="EMBL" id="BAAFJT010000032">
    <property type="protein sequence ID" value="GAB0201552.1"/>
    <property type="molecule type" value="Genomic_DNA"/>
</dbReference>
<keyword evidence="15" id="KW-1185">Reference proteome</keyword>
<dbReference type="PROSITE" id="PS00028">
    <property type="entry name" value="ZINC_FINGER_C2H2_1"/>
    <property type="match status" value="10"/>
</dbReference>
<evidence type="ECO:0000256" key="4">
    <source>
        <dbReference type="ARBA" id="ARBA00022737"/>
    </source>
</evidence>
<feature type="compositionally biased region" description="Basic and acidic residues" evidence="12">
    <location>
        <begin position="112"/>
        <end position="154"/>
    </location>
</feature>
<keyword evidence="3" id="KW-0479">Metal-binding</keyword>
<dbReference type="PANTHER" id="PTHR23226:SF416">
    <property type="entry name" value="FI01424P"/>
    <property type="match status" value="1"/>
</dbReference>
<evidence type="ECO:0000256" key="1">
    <source>
        <dbReference type="ARBA" id="ARBA00004123"/>
    </source>
</evidence>
<evidence type="ECO:0000256" key="10">
    <source>
        <dbReference type="ARBA" id="ARBA00023242"/>
    </source>
</evidence>
<feature type="domain" description="C2H2-type" evidence="13">
    <location>
        <begin position="275"/>
        <end position="303"/>
    </location>
</feature>
<organism evidence="14 15">
    <name type="scientific">Grus japonensis</name>
    <name type="common">Japanese crane</name>
    <name type="synonym">Red-crowned crane</name>
    <dbReference type="NCBI Taxonomy" id="30415"/>
    <lineage>
        <taxon>Eukaryota</taxon>
        <taxon>Metazoa</taxon>
        <taxon>Chordata</taxon>
        <taxon>Craniata</taxon>
        <taxon>Vertebrata</taxon>
        <taxon>Euteleostomi</taxon>
        <taxon>Archelosauria</taxon>
        <taxon>Archosauria</taxon>
        <taxon>Dinosauria</taxon>
        <taxon>Saurischia</taxon>
        <taxon>Theropoda</taxon>
        <taxon>Coelurosauria</taxon>
        <taxon>Aves</taxon>
        <taxon>Neognathae</taxon>
        <taxon>Neoaves</taxon>
        <taxon>Gruiformes</taxon>
        <taxon>Gruidae</taxon>
        <taxon>Grus</taxon>
    </lineage>
</organism>
<keyword evidence="10" id="KW-0539">Nucleus</keyword>
<protein>
    <submittedName>
        <fullName evidence="14">Zinc finger protein 850-like</fullName>
    </submittedName>
</protein>
<evidence type="ECO:0000256" key="12">
    <source>
        <dbReference type="SAM" id="MobiDB-lite"/>
    </source>
</evidence>
<reference evidence="14 15" key="1">
    <citation type="submission" date="2024-06" db="EMBL/GenBank/DDBJ databases">
        <title>The draft genome of Grus japonensis, version 3.</title>
        <authorList>
            <person name="Nabeshima K."/>
            <person name="Suzuki S."/>
            <person name="Onuma M."/>
        </authorList>
    </citation>
    <scope>NUCLEOTIDE SEQUENCE [LARGE SCALE GENOMIC DNA]</scope>
    <source>
        <strain evidence="14 15">451A</strain>
    </source>
</reference>
<dbReference type="GO" id="GO:0008270">
    <property type="term" value="F:zinc ion binding"/>
    <property type="evidence" value="ECO:0007669"/>
    <property type="project" value="UniProtKB-KW"/>
</dbReference>
<comment type="caution">
    <text evidence="14">The sequence shown here is derived from an EMBL/GenBank/DDBJ whole genome shotgun (WGS) entry which is preliminary data.</text>
</comment>
<feature type="domain" description="C2H2-type" evidence="13">
    <location>
        <begin position="25"/>
        <end position="52"/>
    </location>
</feature>
<evidence type="ECO:0000256" key="11">
    <source>
        <dbReference type="PROSITE-ProRule" id="PRU00042"/>
    </source>
</evidence>
<evidence type="ECO:0000256" key="2">
    <source>
        <dbReference type="ARBA" id="ARBA00006991"/>
    </source>
</evidence>
<dbReference type="FunFam" id="3.30.160.60:FF:000358">
    <property type="entry name" value="zinc finger protein 24"/>
    <property type="match status" value="1"/>
</dbReference>
<evidence type="ECO:0000313" key="15">
    <source>
        <dbReference type="Proteomes" id="UP001623348"/>
    </source>
</evidence>